<organism evidence="1 2">
    <name type="scientific">Bradyrhizobium aeschynomenes</name>
    <dbReference type="NCBI Taxonomy" id="2734909"/>
    <lineage>
        <taxon>Bacteria</taxon>
        <taxon>Pseudomonadati</taxon>
        <taxon>Pseudomonadota</taxon>
        <taxon>Alphaproteobacteria</taxon>
        <taxon>Hyphomicrobiales</taxon>
        <taxon>Nitrobacteraceae</taxon>
        <taxon>Bradyrhizobium</taxon>
    </lineage>
</organism>
<name>A0ABX2CPC8_9BRAD</name>
<comment type="caution">
    <text evidence="1">The sequence shown here is derived from an EMBL/GenBank/DDBJ whole genome shotgun (WGS) entry which is preliminary data.</text>
</comment>
<dbReference type="Proteomes" id="UP000886476">
    <property type="component" value="Unassembled WGS sequence"/>
</dbReference>
<accession>A0ABX2CPC8</accession>
<protein>
    <submittedName>
        <fullName evidence="1">Uncharacterized protein</fullName>
    </submittedName>
</protein>
<dbReference type="RefSeq" id="WP_172114313.1">
    <property type="nucleotide sequence ID" value="NZ_JABFDM010000001.1"/>
</dbReference>
<evidence type="ECO:0000313" key="1">
    <source>
        <dbReference type="EMBL" id="NPU69260.1"/>
    </source>
</evidence>
<proteinExistence type="predicted"/>
<reference evidence="1" key="1">
    <citation type="submission" date="2020-05" db="EMBL/GenBank/DDBJ databases">
        <title>Nod-independent and nitrogen-fixing Bradyrhizobium aeschynomene sp. nov. isolated from nodules of Aeschynomene indica.</title>
        <authorList>
            <person name="Zhang Z."/>
        </authorList>
    </citation>
    <scope>NUCLEOTIDE SEQUENCE</scope>
    <source>
        <strain evidence="1">83012</strain>
    </source>
</reference>
<keyword evidence="2" id="KW-1185">Reference proteome</keyword>
<gene>
    <name evidence="1" type="ORF">HL667_29935</name>
</gene>
<evidence type="ECO:0000313" key="2">
    <source>
        <dbReference type="Proteomes" id="UP000886476"/>
    </source>
</evidence>
<dbReference type="EMBL" id="JABFDN010000015">
    <property type="protein sequence ID" value="NPU69260.1"/>
    <property type="molecule type" value="Genomic_DNA"/>
</dbReference>
<sequence length="64" mass="7051">MPLTEDAIQVGKCYKTRIAESYKVLSITRGIVTYQTLTSPLRINTGIKAFADAVYKEIKCPGQG</sequence>